<dbReference type="Pfam" id="PF00722">
    <property type="entry name" value="Glyco_hydro_16"/>
    <property type="match status" value="1"/>
</dbReference>
<dbReference type="PROSITE" id="PS51762">
    <property type="entry name" value="GH16_2"/>
    <property type="match status" value="1"/>
</dbReference>
<dbReference type="Proteomes" id="UP001595555">
    <property type="component" value="Unassembled WGS sequence"/>
</dbReference>
<keyword evidence="5" id="KW-1185">Reference proteome</keyword>
<proteinExistence type="inferred from homology"/>
<evidence type="ECO:0000256" key="1">
    <source>
        <dbReference type="ARBA" id="ARBA00006865"/>
    </source>
</evidence>
<protein>
    <submittedName>
        <fullName evidence="4">Family 16 glycosylhydrolase</fullName>
    </submittedName>
</protein>
<evidence type="ECO:0000313" key="4">
    <source>
        <dbReference type="EMBL" id="MFC3116230.1"/>
    </source>
</evidence>
<evidence type="ECO:0000313" key="5">
    <source>
        <dbReference type="Proteomes" id="UP001595555"/>
    </source>
</evidence>
<comment type="caution">
    <text evidence="4">The sequence shown here is derived from an EMBL/GenBank/DDBJ whole genome shotgun (WGS) entry which is preliminary data.</text>
</comment>
<evidence type="ECO:0000259" key="3">
    <source>
        <dbReference type="PROSITE" id="PS51762"/>
    </source>
</evidence>
<dbReference type="PANTHER" id="PTHR10963:SF55">
    <property type="entry name" value="GLYCOSIDE HYDROLASE FAMILY 16 PROTEIN"/>
    <property type="match status" value="1"/>
</dbReference>
<dbReference type="InterPro" id="IPR000757">
    <property type="entry name" value="Beta-glucanase-like"/>
</dbReference>
<dbReference type="Pfam" id="PF19408">
    <property type="entry name" value="PKD_6"/>
    <property type="match status" value="1"/>
</dbReference>
<reference evidence="5" key="1">
    <citation type="journal article" date="2019" name="Int. J. Syst. Evol. Microbiol.">
        <title>The Global Catalogue of Microorganisms (GCM) 10K type strain sequencing project: providing services to taxonomists for standard genome sequencing and annotation.</title>
        <authorList>
            <consortium name="The Broad Institute Genomics Platform"/>
            <consortium name="The Broad Institute Genome Sequencing Center for Infectious Disease"/>
            <person name="Wu L."/>
            <person name="Ma J."/>
        </authorList>
    </citation>
    <scope>NUCLEOTIDE SEQUENCE [LARGE SCALE GENOMIC DNA]</scope>
    <source>
        <strain evidence="5">KCTC 52237</strain>
    </source>
</reference>
<gene>
    <name evidence="4" type="ORF">ACFODX_11730</name>
</gene>
<keyword evidence="2" id="KW-0732">Signal</keyword>
<organism evidence="4 5">
    <name type="scientific">Cellvibrio fontiphilus</name>
    <dbReference type="NCBI Taxonomy" id="1815559"/>
    <lineage>
        <taxon>Bacteria</taxon>
        <taxon>Pseudomonadati</taxon>
        <taxon>Pseudomonadota</taxon>
        <taxon>Gammaproteobacteria</taxon>
        <taxon>Cellvibrionales</taxon>
        <taxon>Cellvibrionaceae</taxon>
        <taxon>Cellvibrio</taxon>
    </lineage>
</organism>
<feature type="chain" id="PRO_5045061772" evidence="2">
    <location>
        <begin position="32"/>
        <end position="638"/>
    </location>
</feature>
<feature type="domain" description="GH16" evidence="3">
    <location>
        <begin position="32"/>
        <end position="283"/>
    </location>
</feature>
<dbReference type="CDD" id="cd08023">
    <property type="entry name" value="GH16_laminarinase_like"/>
    <property type="match status" value="1"/>
</dbReference>
<name>A0ABV7FG76_9GAMM</name>
<dbReference type="InterPro" id="IPR013783">
    <property type="entry name" value="Ig-like_fold"/>
</dbReference>
<dbReference type="Gene3D" id="2.60.120.200">
    <property type="match status" value="1"/>
</dbReference>
<accession>A0ABV7FG76</accession>
<evidence type="ECO:0000256" key="2">
    <source>
        <dbReference type="SAM" id="SignalP"/>
    </source>
</evidence>
<sequence length="638" mass="68246">MFFHQYPSLLAKGLGRLAIAATGLLAASGYAATQCQNPTPIWADEFNGTAVDTTKWEFQNGDGCSYGICGWGNNELQSYQSANATVANGLLTITAKKQRVGSKAYTSSRIRTLNMPNGGQWKNGRFEARVKVPRGAGMWPAFWMLPANTNVGWPMSGEIDILEATGQANMIAFGTLHYGEAWPNNQWTSGRILKQPDTWSDNFHTYAVEWEPNVIRWYIDDLLYSTKTPADLGNPAYWTFEDFQYYMILNLAIGGNLGGPVDESMLPQTMQVDYVRVYNYGKPNLSGKHLVEPNTSATYSVIDEAGTNSSYSWTSPTGQTSTGKSLTVNWGTLGGPVTVRITNSCGSYNLSLNVHVAPTLSKADIHDDFESNRNLAYTSWTGNLNQASANPSPTGVNTSSLVASYVRSSSSQYDVISGTTSLIPNAAPFVSGSKAFYLDVYTNAPVGTEMLVQLESSTATASNFPTGRHSRYIAHTTAQNSWQRVKFLMDDRIDGTTADTAVSKIVLLLAPNTFTGHTYYLDNFSTYAEGTAPAPATSMSVSGVSTSTASAGKGTKYATATVTVLDNNNNPVANATVTGNFSGTINQTGVSGKTGSDGKITLQTTSAAGGTLVVNFCVSALSHASLSHNTANSSGLCP</sequence>
<dbReference type="SUPFAM" id="SSF49899">
    <property type="entry name" value="Concanavalin A-like lectins/glucanases"/>
    <property type="match status" value="1"/>
</dbReference>
<comment type="similarity">
    <text evidence="1">Belongs to the glycosyl hydrolase 16 family.</text>
</comment>
<dbReference type="InterPro" id="IPR008964">
    <property type="entry name" value="Invasin/intimin_cell_adhesion"/>
</dbReference>
<dbReference type="EMBL" id="JBHRTF010000004">
    <property type="protein sequence ID" value="MFC3116230.1"/>
    <property type="molecule type" value="Genomic_DNA"/>
</dbReference>
<dbReference type="InterPro" id="IPR050546">
    <property type="entry name" value="Glycosyl_Hydrlase_16"/>
</dbReference>
<dbReference type="SUPFAM" id="SSF49373">
    <property type="entry name" value="Invasin/intimin cell-adhesion fragments"/>
    <property type="match status" value="1"/>
</dbReference>
<dbReference type="RefSeq" id="WP_378119292.1">
    <property type="nucleotide sequence ID" value="NZ_JBHRTF010000004.1"/>
</dbReference>
<feature type="signal peptide" evidence="2">
    <location>
        <begin position="1"/>
        <end position="31"/>
    </location>
</feature>
<dbReference type="PANTHER" id="PTHR10963">
    <property type="entry name" value="GLYCOSYL HYDROLASE-RELATED"/>
    <property type="match status" value="1"/>
</dbReference>
<dbReference type="InterPro" id="IPR045829">
    <property type="entry name" value="PKD_6"/>
</dbReference>
<dbReference type="Gene3D" id="2.60.40.10">
    <property type="entry name" value="Immunoglobulins"/>
    <property type="match status" value="1"/>
</dbReference>
<dbReference type="InterPro" id="IPR013320">
    <property type="entry name" value="ConA-like_dom_sf"/>
</dbReference>